<dbReference type="GO" id="GO:0003676">
    <property type="term" value="F:nucleic acid binding"/>
    <property type="evidence" value="ECO:0007669"/>
    <property type="project" value="InterPro"/>
</dbReference>
<evidence type="ECO:0000259" key="12">
    <source>
        <dbReference type="PROSITE" id="PS50158"/>
    </source>
</evidence>
<evidence type="ECO:0000256" key="6">
    <source>
        <dbReference type="ARBA" id="ARBA00022840"/>
    </source>
</evidence>
<gene>
    <name evidence="13" type="ORF">RHGRI_033621</name>
</gene>
<evidence type="ECO:0000256" key="2">
    <source>
        <dbReference type="ARBA" id="ARBA00011245"/>
    </source>
</evidence>
<dbReference type="GO" id="GO:0004143">
    <property type="term" value="F:ATP-dependent diacylglycerol kinase activity"/>
    <property type="evidence" value="ECO:0007669"/>
    <property type="project" value="UniProtKB-EC"/>
</dbReference>
<dbReference type="Proteomes" id="UP000823749">
    <property type="component" value="Chromosome 12"/>
</dbReference>
<dbReference type="Pfam" id="PF10551">
    <property type="entry name" value="MULE"/>
    <property type="match status" value="1"/>
</dbReference>
<keyword evidence="7" id="KW-0346">Stress response</keyword>
<evidence type="ECO:0000313" key="14">
    <source>
        <dbReference type="Proteomes" id="UP000823749"/>
    </source>
</evidence>
<feature type="compositionally biased region" description="Gly residues" evidence="10">
    <location>
        <begin position="684"/>
        <end position="717"/>
    </location>
</feature>
<dbReference type="InterPro" id="IPR004332">
    <property type="entry name" value="Transposase_MuDR"/>
</dbReference>
<dbReference type="InterPro" id="IPR016064">
    <property type="entry name" value="NAD/diacylglycerol_kinase_sf"/>
</dbReference>
<dbReference type="SMART" id="SM00046">
    <property type="entry name" value="DAGKc"/>
    <property type="match status" value="1"/>
</dbReference>
<accession>A0AAV6HYF2</accession>
<evidence type="ECO:0000256" key="9">
    <source>
        <dbReference type="RuleBase" id="RU361128"/>
    </source>
</evidence>
<feature type="region of interest" description="Disordered" evidence="10">
    <location>
        <begin position="885"/>
        <end position="904"/>
    </location>
</feature>
<keyword evidence="3 9" id="KW-0808">Transferase</keyword>
<protein>
    <recommendedName>
        <fullName evidence="9">Diacylglycerol kinase</fullName>
        <shortName evidence="9">DAG kinase</shortName>
        <ecNumber evidence="9">2.7.1.107</ecNumber>
    </recommendedName>
</protein>
<sequence length="1416" mass="155875">MTGRTINNGLKMLLSDKDVLDMIDQLPPSRVVDIYIEPVSPLLMMQTQDSSTDKAGLSGPSDKAGPNGPSDKVGPPDIGLGPNLNYEDLLFDDGDLEDGDLEDVDIGDVDSSESDASFFEDSDYAQSDDDELFEAFVDDGIEWEGLGKNKGKEKEVNEEVNMEVDDGEDYGDVSSEDLHSVYSDSDDEVKDKNPEFRAETDMGKVKFCPGMKFSNAKEFREAVREYAIKKGKGIKFVKNETTRIKAICAAEECPWSIMGSLAQKGESFQVKTYKKKHKCLRSFRVRHVTSMYLANKYVDSIRSNPNMPLEHLQERVRKDIVVNVSTTQAYRAKRKALDLIEGTHMEQYALLRDYCEEVRRTNPNTTIIINTIPPPTEDGQPTFERLYICLGALKQGMLSGCRRLVCMDACHLKRSHGGQLLVGMGIDANNQSFPFAYAVVESETKDSWIWKWDLKGIPCTHAITAITHKHANIEDYIDSCYKKETNASIYRGIIYPINGRNMWHASGCVPILPPNYGRSSGRPKKCRRKERAELENPDPDKLRRQNTSLRCGKCGQWGHNMRTCKNEANPEIRRRPTGGLVFTRPSGRPRGRPRRGGVQSTFGRGRGAVGDGAAPQSSQVSVGTDGAAPQATQASQVSVGTVGIDGGRTRGGRGMGTDGGGTRGGRGRGRSIGGSSGGSTDVGRGSGGGNKGGRTGGGRGRAGRGSGVGTRGGSTDGGRGRTGRGRGRPIHFCSVVTCFIVMHFDSLPVVDMTDLGHGALFVLAGRPIGLNGATVFGLICETMESSRCLWCSNPQLGSILKYRAYRDREMSLLRTVGGLVWEIVSTTVVTYAVPWLSEFVSQRILPLWQRYWPVIYQSVLVPAYHLVSDTIPPLLHDLLSNHRDSSAVSTSESPPRGTSFESPMADYNPESNSENFLKQFCIPNYILVPDSEIEFLPVVPTWPILVFINSKSGGQLGGDLLVTYRSLLNKNQVVDLLEEAPDTVLHRLYLNLEKLKLNGDELSPKIQERLRIIVAGGDGTAGWLLGVVSDLKLSPPPPITTVPLGTENILPFSFGWGKKNPGTDRNAVESFLRQVTQAKEMKIDSWHILMRMRAPAHGSCDPIAPLELPHSLHAFHWVASTDTLNKEGCHTFRGGFWNYFSMGMDAQASYAFHSERKSNPKKFKNQLSNQLVQKASTSDLKQKNIAQLAKVKIMKKHGEWLDLPISQRYIGGCPSSCISFGILISSSRICLTDCLLFVSSTYSIRSIVCLNLPSFSGGLNPWGTPNTKKRRDRGLTPPFVDDGLIEVVGFRDAWHGLVLFAPNGHGTRLAQAHRIRFEFHKGAADHTFMTIDGEPWKQPLPVDDDTVVVEISHHCQVTVLATHDCRSKSVFDPSWPTSNDSDGDSSEDDAAGEEWRKFGAADTFKIPDKVDISHLS</sequence>
<dbReference type="GO" id="GO:0005524">
    <property type="term" value="F:ATP binding"/>
    <property type="evidence" value="ECO:0007669"/>
    <property type="project" value="UniProtKB-KW"/>
</dbReference>
<keyword evidence="14" id="KW-1185">Reference proteome</keyword>
<keyword evidence="4 9" id="KW-0547">Nucleotide-binding</keyword>
<reference evidence="13" key="1">
    <citation type="submission" date="2020-08" db="EMBL/GenBank/DDBJ databases">
        <title>Plant Genome Project.</title>
        <authorList>
            <person name="Zhang R.-G."/>
        </authorList>
    </citation>
    <scope>NUCLEOTIDE SEQUENCE</scope>
    <source>
        <strain evidence="13">WSP0</strain>
        <tissue evidence="13">Leaf</tissue>
    </source>
</reference>
<dbReference type="InterPro" id="IPR001206">
    <property type="entry name" value="Diacylglycerol_kinase_cat_dom"/>
</dbReference>
<evidence type="ECO:0000256" key="10">
    <source>
        <dbReference type="SAM" id="MobiDB-lite"/>
    </source>
</evidence>
<feature type="compositionally biased region" description="Gly residues" evidence="10">
    <location>
        <begin position="652"/>
        <end position="677"/>
    </location>
</feature>
<dbReference type="PROSITE" id="PS50158">
    <property type="entry name" value="ZF_CCHC"/>
    <property type="match status" value="1"/>
</dbReference>
<evidence type="ECO:0000313" key="13">
    <source>
        <dbReference type="EMBL" id="KAG5521122.1"/>
    </source>
</evidence>
<organism evidence="13 14">
    <name type="scientific">Rhododendron griersonianum</name>
    <dbReference type="NCBI Taxonomy" id="479676"/>
    <lineage>
        <taxon>Eukaryota</taxon>
        <taxon>Viridiplantae</taxon>
        <taxon>Streptophyta</taxon>
        <taxon>Embryophyta</taxon>
        <taxon>Tracheophyta</taxon>
        <taxon>Spermatophyta</taxon>
        <taxon>Magnoliopsida</taxon>
        <taxon>eudicotyledons</taxon>
        <taxon>Gunneridae</taxon>
        <taxon>Pentapetalae</taxon>
        <taxon>asterids</taxon>
        <taxon>Ericales</taxon>
        <taxon>Ericaceae</taxon>
        <taxon>Ericoideae</taxon>
        <taxon>Rhodoreae</taxon>
        <taxon>Rhododendron</taxon>
    </lineage>
</organism>
<feature type="region of interest" description="Disordered" evidence="10">
    <location>
        <begin position="567"/>
        <end position="726"/>
    </location>
</feature>
<dbReference type="InterPro" id="IPR017438">
    <property type="entry name" value="ATP-NAD_kinase_N"/>
</dbReference>
<dbReference type="FunFam" id="3.40.50.10330:FF:000016">
    <property type="entry name" value="Diacylglycerol kinase"/>
    <property type="match status" value="1"/>
</dbReference>
<dbReference type="Pfam" id="PF00781">
    <property type="entry name" value="DAGK_cat"/>
    <property type="match status" value="1"/>
</dbReference>
<dbReference type="InterPro" id="IPR000756">
    <property type="entry name" value="Diacylglycerol_kin_accessory"/>
</dbReference>
<keyword evidence="5 9" id="KW-0418">Kinase</keyword>
<comment type="subunit">
    <text evidence="2">Monomer.</text>
</comment>
<dbReference type="PANTHER" id="PTHR11255">
    <property type="entry name" value="DIACYLGLYCEROL KINASE"/>
    <property type="match status" value="1"/>
</dbReference>
<keyword evidence="8" id="KW-0479">Metal-binding</keyword>
<feature type="compositionally biased region" description="Basic and acidic residues" evidence="10">
    <location>
        <begin position="530"/>
        <end position="543"/>
    </location>
</feature>
<dbReference type="GO" id="GO:0008270">
    <property type="term" value="F:zinc ion binding"/>
    <property type="evidence" value="ECO:0007669"/>
    <property type="project" value="UniProtKB-KW"/>
</dbReference>
<evidence type="ECO:0000256" key="5">
    <source>
        <dbReference type="ARBA" id="ARBA00022777"/>
    </source>
</evidence>
<feature type="region of interest" description="Disordered" evidence="10">
    <location>
        <begin position="1371"/>
        <end position="1393"/>
    </location>
</feature>
<comment type="catalytic activity">
    <reaction evidence="9">
        <text>a 1,2-diacyl-sn-glycerol + ATP = a 1,2-diacyl-sn-glycero-3-phosphate + ADP + H(+)</text>
        <dbReference type="Rhea" id="RHEA:10272"/>
        <dbReference type="ChEBI" id="CHEBI:15378"/>
        <dbReference type="ChEBI" id="CHEBI:17815"/>
        <dbReference type="ChEBI" id="CHEBI:30616"/>
        <dbReference type="ChEBI" id="CHEBI:58608"/>
        <dbReference type="ChEBI" id="CHEBI:456216"/>
        <dbReference type="EC" id="2.7.1.107"/>
    </reaction>
</comment>
<dbReference type="GO" id="GO:0016020">
    <property type="term" value="C:membrane"/>
    <property type="evidence" value="ECO:0007669"/>
    <property type="project" value="TreeGrafter"/>
</dbReference>
<dbReference type="EMBL" id="JACTNZ010000012">
    <property type="protein sequence ID" value="KAG5521122.1"/>
    <property type="molecule type" value="Genomic_DNA"/>
</dbReference>
<keyword evidence="6 9" id="KW-0067">ATP-binding</keyword>
<dbReference type="Gene3D" id="3.40.50.10330">
    <property type="entry name" value="Probable inorganic polyphosphate/atp-NAD kinase, domain 1"/>
    <property type="match status" value="1"/>
</dbReference>
<feature type="domain" description="DAGKc" evidence="11">
    <location>
        <begin position="939"/>
        <end position="1092"/>
    </location>
</feature>
<dbReference type="PROSITE" id="PS50146">
    <property type="entry name" value="DAGK"/>
    <property type="match status" value="1"/>
</dbReference>
<evidence type="ECO:0000256" key="8">
    <source>
        <dbReference type="PROSITE-ProRule" id="PRU00047"/>
    </source>
</evidence>
<dbReference type="SMART" id="SM00045">
    <property type="entry name" value="DAGKa"/>
    <property type="match status" value="1"/>
</dbReference>
<feature type="domain" description="CCHC-type" evidence="12">
    <location>
        <begin position="550"/>
        <end position="566"/>
    </location>
</feature>
<comment type="caution">
    <text evidence="13">The sequence shown here is derived from an EMBL/GenBank/DDBJ whole genome shotgun (WGS) entry which is preliminary data.</text>
</comment>
<dbReference type="Pfam" id="PF03108">
    <property type="entry name" value="DBD_Tnp_Mut"/>
    <property type="match status" value="1"/>
</dbReference>
<feature type="compositionally biased region" description="Acidic residues" evidence="10">
    <location>
        <begin position="1381"/>
        <end position="1392"/>
    </location>
</feature>
<dbReference type="PANTHER" id="PTHR11255:SF98">
    <property type="entry name" value="DIACYLGLYCEROL KINASE 5"/>
    <property type="match status" value="1"/>
</dbReference>
<keyword evidence="8" id="KW-0862">Zinc</keyword>
<name>A0AAV6HYF2_9ERIC</name>
<evidence type="ECO:0000256" key="7">
    <source>
        <dbReference type="ARBA" id="ARBA00023016"/>
    </source>
</evidence>
<proteinExistence type="inferred from homology"/>
<comment type="similarity">
    <text evidence="1 9">Belongs to the eukaryotic diacylglycerol kinase family.</text>
</comment>
<dbReference type="EC" id="2.7.1.107" evidence="9"/>
<evidence type="ECO:0000256" key="1">
    <source>
        <dbReference type="ARBA" id="ARBA00009280"/>
    </source>
</evidence>
<feature type="region of interest" description="Disordered" evidence="10">
    <location>
        <begin position="47"/>
        <end position="84"/>
    </location>
</feature>
<keyword evidence="8" id="KW-0863">Zinc-finger</keyword>
<evidence type="ECO:0000259" key="11">
    <source>
        <dbReference type="PROSITE" id="PS50146"/>
    </source>
</evidence>
<dbReference type="Pfam" id="PF00609">
    <property type="entry name" value="DAGK_acc"/>
    <property type="match status" value="1"/>
</dbReference>
<dbReference type="InterPro" id="IPR037607">
    <property type="entry name" value="DGK"/>
</dbReference>
<dbReference type="GO" id="GO:0007200">
    <property type="term" value="P:phospholipase C-activating G protein-coupled receptor signaling pathway"/>
    <property type="evidence" value="ECO:0007669"/>
    <property type="project" value="InterPro"/>
</dbReference>
<dbReference type="InterPro" id="IPR018289">
    <property type="entry name" value="MULE_transposase_dom"/>
</dbReference>
<dbReference type="InterPro" id="IPR001878">
    <property type="entry name" value="Znf_CCHC"/>
</dbReference>
<feature type="region of interest" description="Disordered" evidence="10">
    <location>
        <begin position="514"/>
        <end position="545"/>
    </location>
</feature>
<dbReference type="SUPFAM" id="SSF111331">
    <property type="entry name" value="NAD kinase/diacylglycerol kinase-like"/>
    <property type="match status" value="1"/>
</dbReference>
<evidence type="ECO:0000256" key="3">
    <source>
        <dbReference type="ARBA" id="ARBA00022679"/>
    </source>
</evidence>
<evidence type="ECO:0000256" key="4">
    <source>
        <dbReference type="ARBA" id="ARBA00022741"/>
    </source>
</evidence>